<feature type="compositionally biased region" description="Basic and acidic residues" evidence="1">
    <location>
        <begin position="28"/>
        <end position="42"/>
    </location>
</feature>
<protein>
    <submittedName>
        <fullName evidence="2">Uncharacterized protein</fullName>
    </submittedName>
</protein>
<accession>A0AA38XCA2</accession>
<feature type="compositionally biased region" description="Basic and acidic residues" evidence="1">
    <location>
        <begin position="92"/>
        <end position="115"/>
    </location>
</feature>
<reference evidence="2" key="1">
    <citation type="submission" date="2022-10" db="EMBL/GenBank/DDBJ databases">
        <title>Culturing micro-colonial fungi from biological soil crusts in the Mojave desert and describing Neophaeococcomyces mojavensis, and introducing the new genera and species Taxawa tesnikishii.</title>
        <authorList>
            <person name="Kurbessoian T."/>
            <person name="Stajich J.E."/>
        </authorList>
    </citation>
    <scope>NUCLEOTIDE SEQUENCE</scope>
    <source>
        <strain evidence="2">TK_41</strain>
    </source>
</reference>
<feature type="region of interest" description="Disordered" evidence="1">
    <location>
        <begin position="1"/>
        <end position="66"/>
    </location>
</feature>
<evidence type="ECO:0000256" key="1">
    <source>
        <dbReference type="SAM" id="MobiDB-lite"/>
    </source>
</evidence>
<evidence type="ECO:0000313" key="2">
    <source>
        <dbReference type="EMBL" id="KAJ9610474.1"/>
    </source>
</evidence>
<feature type="region of interest" description="Disordered" evidence="1">
    <location>
        <begin position="87"/>
        <end position="129"/>
    </location>
</feature>
<dbReference type="AlphaFoldDB" id="A0AA38XCA2"/>
<dbReference type="EMBL" id="JAPDRK010000007">
    <property type="protein sequence ID" value="KAJ9610474.1"/>
    <property type="molecule type" value="Genomic_DNA"/>
</dbReference>
<proteinExistence type="predicted"/>
<sequence length="129" mass="14641">MPFPWRSRMPGTTPKNENAASLGKRARKDVLKQRKDDNKYRDDDADWSAGPDPISPDEDDGKDEQYFRLPGDRDIWRWLWWAEGGNRLGRQAGDDKDRHVSKAGEIEGAVEREVEGESDGTAAGEPEEQ</sequence>
<comment type="caution">
    <text evidence="2">The sequence shown here is derived from an EMBL/GenBank/DDBJ whole genome shotgun (WGS) entry which is preliminary data.</text>
</comment>
<keyword evidence="3" id="KW-1185">Reference proteome</keyword>
<dbReference type="Proteomes" id="UP001172673">
    <property type="component" value="Unassembled WGS sequence"/>
</dbReference>
<name>A0AA38XCA2_9EURO</name>
<organism evidence="2 3">
    <name type="scientific">Cladophialophora chaetospira</name>
    <dbReference type="NCBI Taxonomy" id="386627"/>
    <lineage>
        <taxon>Eukaryota</taxon>
        <taxon>Fungi</taxon>
        <taxon>Dikarya</taxon>
        <taxon>Ascomycota</taxon>
        <taxon>Pezizomycotina</taxon>
        <taxon>Eurotiomycetes</taxon>
        <taxon>Chaetothyriomycetidae</taxon>
        <taxon>Chaetothyriales</taxon>
        <taxon>Herpotrichiellaceae</taxon>
        <taxon>Cladophialophora</taxon>
    </lineage>
</organism>
<gene>
    <name evidence="2" type="ORF">H2200_005251</name>
</gene>
<evidence type="ECO:0000313" key="3">
    <source>
        <dbReference type="Proteomes" id="UP001172673"/>
    </source>
</evidence>